<sequence length="561" mass="64227">MSALPATRHRVLAIPELLDTIFRMMDNHCNLTNSLVCRAWSEIALDTLWRQVDDLHRLFNLLAPLRKASSGKYEFSRLPESNDWLHFQRYSKRVRVLLYDENESDRMLNQTVFDDIARTRVTLSVLPNMHTLSWRATIPLCVMFMHSNVKRFIVHLPEIIESTSPRPFFDDIVARMPALTYLDVRTNIPMNSLEEEAVRLLSSLSKLQKLTMPRFFFTTRVAECLSRLPKLGCIEFQYFEEQGAGNPVDVTVFKPELSEGAFASLWDLSLTAAYKDVERFLTIPFSPSNLTMLYVESPNIESPTIIQRLFTAISENCQMLKLLALISPRRATSDSDPTTIDVDQRINMETLKPLLGCANLTSLEIIHRHPLGLQREDLEVLALRWPSLETLNLNNEPLDLHSSDLTLDILIPFARHCPHLTHLSIFIDASSNAIPSFSPTSALPTFKNLQRLSMGLSIITESTSVAIFLSQILPLECIVDSGIIWDESFQMQDETGTIIANRYRLWNDANTLIPILARVRMEERERTKEMKREMDDLQIRTRILMEKFGNVVGSAESCVML</sequence>
<organism evidence="1 2">
    <name type="scientific">Macrolepiota fuliginosa MF-IS2</name>
    <dbReference type="NCBI Taxonomy" id="1400762"/>
    <lineage>
        <taxon>Eukaryota</taxon>
        <taxon>Fungi</taxon>
        <taxon>Dikarya</taxon>
        <taxon>Basidiomycota</taxon>
        <taxon>Agaricomycotina</taxon>
        <taxon>Agaricomycetes</taxon>
        <taxon>Agaricomycetidae</taxon>
        <taxon>Agaricales</taxon>
        <taxon>Agaricineae</taxon>
        <taxon>Agaricaceae</taxon>
        <taxon>Macrolepiota</taxon>
    </lineage>
</organism>
<gene>
    <name evidence="1" type="ORF">P691DRAFT_779783</name>
</gene>
<protein>
    <recommendedName>
        <fullName evidence="3">F-box domain-containing protein</fullName>
    </recommendedName>
</protein>
<dbReference type="Gene3D" id="3.80.10.10">
    <property type="entry name" value="Ribonuclease Inhibitor"/>
    <property type="match status" value="1"/>
</dbReference>
<dbReference type="PANTHER" id="PTHR38926">
    <property type="entry name" value="F-BOX DOMAIN CONTAINING PROTEIN, EXPRESSED"/>
    <property type="match status" value="1"/>
</dbReference>
<feature type="non-terminal residue" evidence="1">
    <location>
        <position position="1"/>
    </location>
</feature>
<evidence type="ECO:0000313" key="1">
    <source>
        <dbReference type="EMBL" id="KAF9441510.1"/>
    </source>
</evidence>
<evidence type="ECO:0008006" key="3">
    <source>
        <dbReference type="Google" id="ProtNLM"/>
    </source>
</evidence>
<dbReference type="EMBL" id="MU151881">
    <property type="protein sequence ID" value="KAF9441510.1"/>
    <property type="molecule type" value="Genomic_DNA"/>
</dbReference>
<comment type="caution">
    <text evidence="1">The sequence shown here is derived from an EMBL/GenBank/DDBJ whole genome shotgun (WGS) entry which is preliminary data.</text>
</comment>
<reference evidence="1" key="1">
    <citation type="submission" date="2020-11" db="EMBL/GenBank/DDBJ databases">
        <authorList>
            <consortium name="DOE Joint Genome Institute"/>
            <person name="Ahrendt S."/>
            <person name="Riley R."/>
            <person name="Andreopoulos W."/>
            <person name="Labutti K."/>
            <person name="Pangilinan J."/>
            <person name="Ruiz-Duenas F.J."/>
            <person name="Barrasa J.M."/>
            <person name="Sanchez-Garcia M."/>
            <person name="Camarero S."/>
            <person name="Miyauchi S."/>
            <person name="Serrano A."/>
            <person name="Linde D."/>
            <person name="Babiker R."/>
            <person name="Drula E."/>
            <person name="Ayuso-Fernandez I."/>
            <person name="Pacheco R."/>
            <person name="Padilla G."/>
            <person name="Ferreira P."/>
            <person name="Barriuso J."/>
            <person name="Kellner H."/>
            <person name="Castanera R."/>
            <person name="Alfaro M."/>
            <person name="Ramirez L."/>
            <person name="Pisabarro A.G."/>
            <person name="Kuo A."/>
            <person name="Tritt A."/>
            <person name="Lipzen A."/>
            <person name="He G."/>
            <person name="Yan M."/>
            <person name="Ng V."/>
            <person name="Cullen D."/>
            <person name="Martin F."/>
            <person name="Rosso M.-N."/>
            <person name="Henrissat B."/>
            <person name="Hibbett D."/>
            <person name="Martinez A.T."/>
            <person name="Grigoriev I.V."/>
        </authorList>
    </citation>
    <scope>NUCLEOTIDE SEQUENCE</scope>
    <source>
        <strain evidence="1">MF-IS2</strain>
    </source>
</reference>
<dbReference type="PANTHER" id="PTHR38926:SF5">
    <property type="entry name" value="F-BOX AND LEUCINE-RICH REPEAT PROTEIN 6"/>
    <property type="match status" value="1"/>
</dbReference>
<dbReference type="AlphaFoldDB" id="A0A9P5X021"/>
<proteinExistence type="predicted"/>
<name>A0A9P5X021_9AGAR</name>
<keyword evidence="2" id="KW-1185">Reference proteome</keyword>
<dbReference type="OrthoDB" id="2447803at2759"/>
<dbReference type="Proteomes" id="UP000807342">
    <property type="component" value="Unassembled WGS sequence"/>
</dbReference>
<dbReference type="SUPFAM" id="SSF52047">
    <property type="entry name" value="RNI-like"/>
    <property type="match status" value="1"/>
</dbReference>
<accession>A0A9P5X021</accession>
<evidence type="ECO:0000313" key="2">
    <source>
        <dbReference type="Proteomes" id="UP000807342"/>
    </source>
</evidence>
<dbReference type="InterPro" id="IPR032675">
    <property type="entry name" value="LRR_dom_sf"/>
</dbReference>